<keyword evidence="3" id="KW-1185">Reference proteome</keyword>
<feature type="compositionally biased region" description="Pro residues" evidence="1">
    <location>
        <begin position="246"/>
        <end position="257"/>
    </location>
</feature>
<gene>
    <name evidence="2" type="ORF">G9Q37_19325</name>
</gene>
<dbReference type="EMBL" id="CP049989">
    <property type="protein sequence ID" value="QIM54148.1"/>
    <property type="molecule type" value="Genomic_DNA"/>
</dbReference>
<proteinExistence type="predicted"/>
<reference evidence="2 3" key="1">
    <citation type="submission" date="2020-03" db="EMBL/GenBank/DDBJ databases">
        <title>Hydrogenophaga sp. nov. isolated from cyanobacterial mat.</title>
        <authorList>
            <person name="Thorat V."/>
            <person name="Kirdat K."/>
            <person name="Tiwarekar B."/>
            <person name="Costa E.D."/>
            <person name="Yadav A."/>
        </authorList>
    </citation>
    <scope>NUCLEOTIDE SEQUENCE [LARGE SCALE GENOMIC DNA]</scope>
    <source>
        <strain evidence="2 3">BA0156</strain>
    </source>
</reference>
<feature type="compositionally biased region" description="Basic and acidic residues" evidence="1">
    <location>
        <begin position="178"/>
        <end position="195"/>
    </location>
</feature>
<sequence>MIHKSHKSPRPLLTLAEVMAREAADPEQRTVGPMYQVVVAKRDRMVRKHIDFERHPKALYVRPDADGQAVLKIKGHVKTPRVLVLDLAGGDALLQSEAGMGQLQQLIAVYRRKHGGNALVEQACEDLRQLCLTAKGHKNQFPVDSLCEALKVLHDADHPVSPPTLTDHITAPDIGHLPPKEVGHPRPEEIERPSPRDTMVADVPTTVPAPPAWPVVVPRLALPRTEEPGATPPERKTAFTGQTPHSPRPLRPQPVPQPLRASTARTTPRTPPGSADRNADQPPEPQ</sequence>
<feature type="compositionally biased region" description="Low complexity" evidence="1">
    <location>
        <begin position="196"/>
        <end position="206"/>
    </location>
</feature>
<feature type="region of interest" description="Disordered" evidence="1">
    <location>
        <begin position="169"/>
        <end position="286"/>
    </location>
</feature>
<evidence type="ECO:0000313" key="3">
    <source>
        <dbReference type="Proteomes" id="UP000503162"/>
    </source>
</evidence>
<feature type="compositionally biased region" description="Low complexity" evidence="1">
    <location>
        <begin position="258"/>
        <end position="275"/>
    </location>
</feature>
<organism evidence="2 3">
    <name type="scientific">Hydrogenophaga crocea</name>
    <dbReference type="NCBI Taxonomy" id="2716225"/>
    <lineage>
        <taxon>Bacteria</taxon>
        <taxon>Pseudomonadati</taxon>
        <taxon>Pseudomonadota</taxon>
        <taxon>Betaproteobacteria</taxon>
        <taxon>Burkholderiales</taxon>
        <taxon>Comamonadaceae</taxon>
        <taxon>Hydrogenophaga</taxon>
    </lineage>
</organism>
<evidence type="ECO:0000313" key="2">
    <source>
        <dbReference type="EMBL" id="QIM54148.1"/>
    </source>
</evidence>
<dbReference type="KEGG" id="hcz:G9Q37_19325"/>
<dbReference type="Proteomes" id="UP000503162">
    <property type="component" value="Chromosome"/>
</dbReference>
<evidence type="ECO:0000256" key="1">
    <source>
        <dbReference type="SAM" id="MobiDB-lite"/>
    </source>
</evidence>
<accession>A0A6G8IMB1</accession>
<name>A0A6G8IMB1_9BURK</name>
<protein>
    <submittedName>
        <fullName evidence="2">Uncharacterized protein</fullName>
    </submittedName>
</protein>
<dbReference type="AlphaFoldDB" id="A0A6G8IMB1"/>
<dbReference type="RefSeq" id="WP_166229840.1">
    <property type="nucleotide sequence ID" value="NZ_CP049989.1"/>
</dbReference>